<feature type="domain" description="Mammalian cell entry C-terminal" evidence="3">
    <location>
        <begin position="103"/>
        <end position="281"/>
    </location>
</feature>
<dbReference type="InterPro" id="IPR005693">
    <property type="entry name" value="Mce"/>
</dbReference>
<dbReference type="AlphaFoldDB" id="A0A7I7YF04"/>
<keyword evidence="5" id="KW-1185">Reference proteome</keyword>
<sequence>MLLVGLLVGAGAFLVRETFFRPLTITAYFPSATGIYAGDDVRVSGVKVGTVSSVQPQPSRAKLVLRVNRAVPVPADAKAVIVAQNLVAARYVQLTPAYHKTGPKMRDGAVIDQDRTAIPVEWDEVTTQLTRLATDLGPSGPVSSTSVSRFIDSAANALDGNGEKLHQTLAQLSGISRILANGSGNIVDVIKNLQNFVTTLRDSNQQIVQFQNRLATLSSVLNDSRSDLDAALSNLSVAVGEVKRFIAGSRDKAATQLQRLADVTQVLVDHHLDVENILHAAPTAFANGYNIYNPNVPGAMGSFIIQNFANPTHFICDEIGALANVTAGETGKLCAEYLGPGARTANFNELPIPTNLILQQIASPGKIIYAEPNLAPGAGGPAPGPPEAPPAISAYNGMNDSAPKSLSDLLLPAVGPPPPAQGTAP</sequence>
<dbReference type="InterPro" id="IPR003399">
    <property type="entry name" value="Mce/MlaD"/>
</dbReference>
<dbReference type="InterPro" id="IPR024516">
    <property type="entry name" value="Mce_C"/>
</dbReference>
<feature type="compositionally biased region" description="Pro residues" evidence="1">
    <location>
        <begin position="414"/>
        <end position="425"/>
    </location>
</feature>
<dbReference type="GO" id="GO:0005576">
    <property type="term" value="C:extracellular region"/>
    <property type="evidence" value="ECO:0007669"/>
    <property type="project" value="TreeGrafter"/>
</dbReference>
<evidence type="ECO:0000259" key="3">
    <source>
        <dbReference type="Pfam" id="PF11887"/>
    </source>
</evidence>
<evidence type="ECO:0000313" key="5">
    <source>
        <dbReference type="Proteomes" id="UP000467385"/>
    </source>
</evidence>
<dbReference type="InterPro" id="IPR052336">
    <property type="entry name" value="MlaD_Phospholipid_Transporter"/>
</dbReference>
<evidence type="ECO:0000313" key="4">
    <source>
        <dbReference type="EMBL" id="BBZ40249.1"/>
    </source>
</evidence>
<dbReference type="PANTHER" id="PTHR33371:SF4">
    <property type="entry name" value="INTERMEMBRANE PHOSPHOLIPID TRANSPORT SYSTEM BINDING PROTEIN MLAD"/>
    <property type="match status" value="1"/>
</dbReference>
<organism evidence="4 5">
    <name type="scientific">Mycobacterium conspicuum</name>
    <dbReference type="NCBI Taxonomy" id="44010"/>
    <lineage>
        <taxon>Bacteria</taxon>
        <taxon>Bacillati</taxon>
        <taxon>Actinomycetota</taxon>
        <taxon>Actinomycetes</taxon>
        <taxon>Mycobacteriales</taxon>
        <taxon>Mycobacteriaceae</taxon>
        <taxon>Mycobacterium</taxon>
    </lineage>
</organism>
<proteinExistence type="predicted"/>
<dbReference type="NCBIfam" id="TIGR00996">
    <property type="entry name" value="Mtu_fam_mce"/>
    <property type="match status" value="1"/>
</dbReference>
<reference evidence="4 5" key="1">
    <citation type="journal article" date="2019" name="Emerg. Microbes Infect.">
        <title>Comprehensive subspecies identification of 175 nontuberculous mycobacteria species based on 7547 genomic profiles.</title>
        <authorList>
            <person name="Matsumoto Y."/>
            <person name="Kinjo T."/>
            <person name="Motooka D."/>
            <person name="Nabeya D."/>
            <person name="Jung N."/>
            <person name="Uechi K."/>
            <person name="Horii T."/>
            <person name="Iida T."/>
            <person name="Fujita J."/>
            <person name="Nakamura S."/>
        </authorList>
    </citation>
    <scope>NUCLEOTIDE SEQUENCE [LARGE SCALE GENOMIC DNA]</scope>
    <source>
        <strain evidence="4 5">JCM 14738</strain>
    </source>
</reference>
<accession>A0A7I7YF04</accession>
<evidence type="ECO:0000256" key="1">
    <source>
        <dbReference type="SAM" id="MobiDB-lite"/>
    </source>
</evidence>
<feature type="domain" description="Mce/MlaD" evidence="2">
    <location>
        <begin position="22"/>
        <end position="96"/>
    </location>
</feature>
<dbReference type="PANTHER" id="PTHR33371">
    <property type="entry name" value="INTERMEMBRANE PHOSPHOLIPID TRANSPORT SYSTEM BINDING PROTEIN MLAD-RELATED"/>
    <property type="match status" value="1"/>
</dbReference>
<gene>
    <name evidence="4" type="ORF">MCNS_33120</name>
</gene>
<dbReference type="Pfam" id="PF11887">
    <property type="entry name" value="Mce4_CUP1"/>
    <property type="match status" value="1"/>
</dbReference>
<evidence type="ECO:0000259" key="2">
    <source>
        <dbReference type="Pfam" id="PF02470"/>
    </source>
</evidence>
<name>A0A7I7YF04_9MYCO</name>
<dbReference type="EMBL" id="AP022613">
    <property type="protein sequence ID" value="BBZ40249.1"/>
    <property type="molecule type" value="Genomic_DNA"/>
</dbReference>
<dbReference type="Proteomes" id="UP000467385">
    <property type="component" value="Chromosome"/>
</dbReference>
<protein>
    <submittedName>
        <fullName evidence="4">Mammalian cell entry protein</fullName>
    </submittedName>
</protein>
<feature type="region of interest" description="Disordered" evidence="1">
    <location>
        <begin position="378"/>
        <end position="425"/>
    </location>
</feature>
<dbReference type="Pfam" id="PF02470">
    <property type="entry name" value="MlaD"/>
    <property type="match status" value="1"/>
</dbReference>